<gene>
    <name evidence="1" type="ORF">E4U43_007200</name>
</gene>
<keyword evidence="2" id="KW-1185">Reference proteome</keyword>
<evidence type="ECO:0000313" key="2">
    <source>
        <dbReference type="Proteomes" id="UP000748025"/>
    </source>
</evidence>
<proteinExistence type="predicted"/>
<name>A0A9P7NDX1_9HYPO</name>
<dbReference type="AlphaFoldDB" id="A0A9P7NDX1"/>
<reference evidence="1" key="1">
    <citation type="journal article" date="2020" name="bioRxiv">
        <title>Whole genome comparisons of ergot fungi reveals the divergence and evolution of species within the genus Claviceps are the result of varying mechanisms driving genome evolution and host range expansion.</title>
        <authorList>
            <person name="Wyka S.A."/>
            <person name="Mondo S.J."/>
            <person name="Liu M."/>
            <person name="Dettman J."/>
            <person name="Nalam V."/>
            <person name="Broders K.D."/>
        </authorList>
    </citation>
    <scope>NUCLEOTIDE SEQUENCE</scope>
    <source>
        <strain evidence="1">CCC 602</strain>
    </source>
</reference>
<sequence length="104" mass="11569">MNDFATYSNHGPCSDIGLVSRQFYLGRAALDAGPSLEPCHRNVESFSISVLARSEERGRLMDMIGAGLKMAGHFSVIFWAQNPADFCLGRRNFTPVHIDLDCKY</sequence>
<dbReference type="Proteomes" id="UP000748025">
    <property type="component" value="Unassembled WGS sequence"/>
</dbReference>
<evidence type="ECO:0000313" key="1">
    <source>
        <dbReference type="EMBL" id="KAG6013609.1"/>
    </source>
</evidence>
<protein>
    <submittedName>
        <fullName evidence="1">Uncharacterized protein</fullName>
    </submittedName>
</protein>
<comment type="caution">
    <text evidence="1">The sequence shown here is derived from an EMBL/GenBank/DDBJ whole genome shotgun (WGS) entry which is preliminary data.</text>
</comment>
<organism evidence="1 2">
    <name type="scientific">Claviceps pusilla</name>
    <dbReference type="NCBI Taxonomy" id="123648"/>
    <lineage>
        <taxon>Eukaryota</taxon>
        <taxon>Fungi</taxon>
        <taxon>Dikarya</taxon>
        <taxon>Ascomycota</taxon>
        <taxon>Pezizomycotina</taxon>
        <taxon>Sordariomycetes</taxon>
        <taxon>Hypocreomycetidae</taxon>
        <taxon>Hypocreales</taxon>
        <taxon>Clavicipitaceae</taxon>
        <taxon>Claviceps</taxon>
    </lineage>
</organism>
<dbReference type="EMBL" id="SRPW01000569">
    <property type="protein sequence ID" value="KAG6013609.1"/>
    <property type="molecule type" value="Genomic_DNA"/>
</dbReference>
<accession>A0A9P7NDX1</accession>